<proteinExistence type="inferred from homology"/>
<feature type="transmembrane region" description="Helical" evidence="8">
    <location>
        <begin position="363"/>
        <end position="388"/>
    </location>
</feature>
<dbReference type="NCBIfam" id="TIGR00879">
    <property type="entry name" value="SP"/>
    <property type="match status" value="1"/>
</dbReference>
<keyword evidence="3 7" id="KW-0813">Transport</keyword>
<gene>
    <name evidence="10" type="ORF">Plec18167_001616</name>
</gene>
<keyword evidence="5 8" id="KW-1133">Transmembrane helix</keyword>
<dbReference type="InterPro" id="IPR005829">
    <property type="entry name" value="Sugar_transporter_CS"/>
</dbReference>
<dbReference type="InterPro" id="IPR020846">
    <property type="entry name" value="MFS_dom"/>
</dbReference>
<comment type="caution">
    <text evidence="10">The sequence shown here is derived from an EMBL/GenBank/DDBJ whole genome shotgun (WGS) entry which is preliminary data.</text>
</comment>
<comment type="similarity">
    <text evidence="2 7">Belongs to the major facilitator superfamily. Sugar transporter (TC 2.A.1.1) family.</text>
</comment>
<dbReference type="PROSITE" id="PS50850">
    <property type="entry name" value="MFS"/>
    <property type="match status" value="1"/>
</dbReference>
<dbReference type="InterPro" id="IPR050360">
    <property type="entry name" value="MFS_Sugar_Transporters"/>
</dbReference>
<dbReference type="InterPro" id="IPR003663">
    <property type="entry name" value="Sugar/inositol_transpt"/>
</dbReference>
<dbReference type="InterPro" id="IPR005828">
    <property type="entry name" value="MFS_sugar_transport-like"/>
</dbReference>
<organism evidence="10 11">
    <name type="scientific">Paecilomyces lecythidis</name>
    <dbReference type="NCBI Taxonomy" id="3004212"/>
    <lineage>
        <taxon>Eukaryota</taxon>
        <taxon>Fungi</taxon>
        <taxon>Dikarya</taxon>
        <taxon>Ascomycota</taxon>
        <taxon>Pezizomycotina</taxon>
        <taxon>Eurotiomycetes</taxon>
        <taxon>Eurotiomycetidae</taxon>
        <taxon>Eurotiales</taxon>
        <taxon>Thermoascaceae</taxon>
        <taxon>Paecilomyces</taxon>
    </lineage>
</organism>
<protein>
    <recommendedName>
        <fullName evidence="9">Major facilitator superfamily (MFS) profile domain-containing protein</fullName>
    </recommendedName>
</protein>
<evidence type="ECO:0000256" key="2">
    <source>
        <dbReference type="ARBA" id="ARBA00010992"/>
    </source>
</evidence>
<dbReference type="SUPFAM" id="SSF103473">
    <property type="entry name" value="MFS general substrate transporter"/>
    <property type="match status" value="1"/>
</dbReference>
<dbReference type="Gene3D" id="1.20.1250.20">
    <property type="entry name" value="MFS general substrate transporter like domains"/>
    <property type="match status" value="1"/>
</dbReference>
<feature type="transmembrane region" description="Helical" evidence="8">
    <location>
        <begin position="50"/>
        <end position="69"/>
    </location>
</feature>
<sequence>MTFFIVTFCCAFVALGSFLFGYDAGIISSTIAQKAFVEKFGSESHLSDTVAGGIVSSFTGGAIIGSVIVSYISDAYGRRSAVFLGGVLATLGAALQGGSVTLAMLIAGRCIVGIAVGIMSATVPVYCTEVAPQHLRGLLGSMQQWMIGLGINVAQWVGYGSSLRSGSFSWRFPLSVQAIPSIIICCGVWALPESPRWLIEHGRDKTGRAVLCRLHEDRNKSNEEYVEREYGQIKESIAIEQQTTVRSWRELLFNNASWRRRVLLACGIQAFTQCSGTNVIQYYNPRIYAALGFSTSTSLMIIGIWGLLAVIWNTLFMFFMDRVGRRPLLICSMLGMGAALCVEATLTHYFIPEHSEPTNASALRAIISMFFLFSFFFTPLGLISWIYPAEIFPTPIRARGAALGTFTNWSLNLVFAQCAPLGLTNLGYKFFYIFVAFNWTQAVCVYLFYPETVAGSLEELDVIFQDGREHVIQDVSETCNEETMDSHRDGRSDVLRKANRACLSLTEDGA</sequence>
<dbReference type="PROSITE" id="PS00217">
    <property type="entry name" value="SUGAR_TRANSPORT_2"/>
    <property type="match status" value="1"/>
</dbReference>
<evidence type="ECO:0000256" key="7">
    <source>
        <dbReference type="RuleBase" id="RU003346"/>
    </source>
</evidence>
<evidence type="ECO:0000256" key="3">
    <source>
        <dbReference type="ARBA" id="ARBA00022448"/>
    </source>
</evidence>
<evidence type="ECO:0000313" key="10">
    <source>
        <dbReference type="EMBL" id="KAL1884959.1"/>
    </source>
</evidence>
<evidence type="ECO:0000256" key="8">
    <source>
        <dbReference type="SAM" id="Phobius"/>
    </source>
</evidence>
<accession>A0ABR3YBX4</accession>
<dbReference type="PANTHER" id="PTHR48022">
    <property type="entry name" value="PLASTIDIC GLUCOSE TRANSPORTER 4"/>
    <property type="match status" value="1"/>
</dbReference>
<evidence type="ECO:0000313" key="11">
    <source>
        <dbReference type="Proteomes" id="UP001583193"/>
    </source>
</evidence>
<feature type="transmembrane region" description="Helical" evidence="8">
    <location>
        <begin position="81"/>
        <end position="100"/>
    </location>
</feature>
<evidence type="ECO:0000256" key="6">
    <source>
        <dbReference type="ARBA" id="ARBA00023136"/>
    </source>
</evidence>
<dbReference type="PRINTS" id="PR00171">
    <property type="entry name" value="SUGRTRNSPORT"/>
</dbReference>
<feature type="transmembrane region" description="Helical" evidence="8">
    <location>
        <begin position="289"/>
        <end position="316"/>
    </location>
</feature>
<keyword evidence="6 8" id="KW-0472">Membrane</keyword>
<feature type="domain" description="Major facilitator superfamily (MFS) profile" evidence="9">
    <location>
        <begin position="9"/>
        <end position="453"/>
    </location>
</feature>
<feature type="transmembrane region" description="Helical" evidence="8">
    <location>
        <begin position="328"/>
        <end position="351"/>
    </location>
</feature>
<feature type="transmembrane region" description="Helical" evidence="8">
    <location>
        <begin position="262"/>
        <end position="283"/>
    </location>
</feature>
<evidence type="ECO:0000259" key="9">
    <source>
        <dbReference type="PROSITE" id="PS50850"/>
    </source>
</evidence>
<name>A0ABR3YBX4_9EURO</name>
<dbReference type="Pfam" id="PF00083">
    <property type="entry name" value="Sugar_tr"/>
    <property type="match status" value="1"/>
</dbReference>
<reference evidence="10 11" key="1">
    <citation type="journal article" date="2024" name="IMA Fungus">
        <title>IMA Genome - F19 : A genome assembly and annotation guide to empower mycologists, including annotated draft genome sequences of Ceratocystis pirilliformis, Diaporthe australafricana, Fusarium ophioides, Paecilomyces lecythidis, and Sporothrix stenoceras.</title>
        <authorList>
            <person name="Aylward J."/>
            <person name="Wilson A.M."/>
            <person name="Visagie C.M."/>
            <person name="Spraker J."/>
            <person name="Barnes I."/>
            <person name="Buitendag C."/>
            <person name="Ceriani C."/>
            <person name="Del Mar Angel L."/>
            <person name="du Plessis D."/>
            <person name="Fuchs T."/>
            <person name="Gasser K."/>
            <person name="Kramer D."/>
            <person name="Li W."/>
            <person name="Munsamy K."/>
            <person name="Piso A."/>
            <person name="Price J.L."/>
            <person name="Sonnekus B."/>
            <person name="Thomas C."/>
            <person name="van der Nest A."/>
            <person name="van Dijk A."/>
            <person name="van Heerden A."/>
            <person name="van Vuuren N."/>
            <person name="Yilmaz N."/>
            <person name="Duong T.A."/>
            <person name="van der Merwe N.A."/>
            <person name="Wingfield M.J."/>
            <person name="Wingfield B.D."/>
        </authorList>
    </citation>
    <scope>NUCLEOTIDE SEQUENCE [LARGE SCALE GENOMIC DNA]</scope>
    <source>
        <strain evidence="10 11">CMW 18167</strain>
    </source>
</reference>
<dbReference type="InterPro" id="IPR036259">
    <property type="entry name" value="MFS_trans_sf"/>
</dbReference>
<dbReference type="EMBL" id="JAVDPF010000003">
    <property type="protein sequence ID" value="KAL1884959.1"/>
    <property type="molecule type" value="Genomic_DNA"/>
</dbReference>
<dbReference type="Proteomes" id="UP001583193">
    <property type="component" value="Unassembled WGS sequence"/>
</dbReference>
<feature type="transmembrane region" description="Helical" evidence="8">
    <location>
        <begin position="106"/>
        <end position="126"/>
    </location>
</feature>
<keyword evidence="11" id="KW-1185">Reference proteome</keyword>
<dbReference type="PROSITE" id="PS00216">
    <property type="entry name" value="SUGAR_TRANSPORT_1"/>
    <property type="match status" value="1"/>
</dbReference>
<dbReference type="PANTHER" id="PTHR48022:SF9">
    <property type="entry name" value="MAJOR FACILITATOR SUPERFAMILY (MFS) PROFILE DOMAIN-CONTAINING PROTEIN"/>
    <property type="match status" value="1"/>
</dbReference>
<keyword evidence="4 8" id="KW-0812">Transmembrane</keyword>
<evidence type="ECO:0000256" key="4">
    <source>
        <dbReference type="ARBA" id="ARBA00022692"/>
    </source>
</evidence>
<comment type="subcellular location">
    <subcellularLocation>
        <location evidence="1">Membrane</location>
        <topology evidence="1">Multi-pass membrane protein</topology>
    </subcellularLocation>
</comment>
<evidence type="ECO:0000256" key="5">
    <source>
        <dbReference type="ARBA" id="ARBA00022989"/>
    </source>
</evidence>
<evidence type="ECO:0000256" key="1">
    <source>
        <dbReference type="ARBA" id="ARBA00004141"/>
    </source>
</evidence>